<dbReference type="AlphaFoldDB" id="R4YUY8"/>
<sequence length="545" mass="62328">METNDIQMSQEGKLLINKQKNNDGEAGKVDGSKKVKGTEQADKKQEGKKKESHKNDNKAWLSQRVSELGEDKILYSSNSSGRHPYTREVLLLAELRGFKQVDMAEMCQVSQSQISQWLGGQSKATGEQLESLIDHISPLAPGKEFFIEEVVKRVTLSLPDDWEIRAVVGYLEKNARGMSNINESNIQRYALEGILAEERVALDGLHSQHEPANEELLLRKNHLEQLRSEYEDAQVDFEQQIEVWEESRGEYLASNPELADLDEEKRGKILDRHFPMPEQSKNEEGELISAIEDALGEKVSEGGLDDAYKVAFNQITDELSALSESYKLKYAEETAKWLREKESRQVFGRYSKEYDLNSIVLSENLHAIGGEFKKLAAELYGELKFTLAYEELESWEYDRRRHEIELNMSTVFTEYCKSLCSRDNSYDQYIDIESETVQVCGEIIFGEAKGKENTEESKNIRCYRLFSNKLALVFGYEYEEGKSSQYESDNDGYYKNIYVFDDAESVLEEAEGLLGSDKESEICINELSESLALFGYKTPGFRSIY</sequence>
<dbReference type="OrthoDB" id="5682908at2"/>
<feature type="coiled-coil region" evidence="1">
    <location>
        <begin position="213"/>
        <end position="243"/>
    </location>
</feature>
<dbReference type="CDD" id="cd00093">
    <property type="entry name" value="HTH_XRE"/>
    <property type="match status" value="1"/>
</dbReference>
<keyword evidence="1" id="KW-0175">Coiled coil</keyword>
<organism evidence="4 5">
    <name type="scientific">Oleispira antarctica RB-8</name>
    <dbReference type="NCBI Taxonomy" id="698738"/>
    <lineage>
        <taxon>Bacteria</taxon>
        <taxon>Pseudomonadati</taxon>
        <taxon>Pseudomonadota</taxon>
        <taxon>Gammaproteobacteria</taxon>
        <taxon>Oceanospirillales</taxon>
        <taxon>Oceanospirillaceae</taxon>
        <taxon>Oleispira</taxon>
    </lineage>
</organism>
<gene>
    <name evidence="4" type="ORF">OLEAN_C30980</name>
</gene>
<name>R4YUY8_OLEAN</name>
<dbReference type="PROSITE" id="PS50943">
    <property type="entry name" value="HTH_CROC1"/>
    <property type="match status" value="1"/>
</dbReference>
<feature type="domain" description="HTH cro/C1-type" evidence="3">
    <location>
        <begin position="94"/>
        <end position="132"/>
    </location>
</feature>
<accession>R4YUY8</accession>
<evidence type="ECO:0000259" key="3">
    <source>
        <dbReference type="PROSITE" id="PS50943"/>
    </source>
</evidence>
<evidence type="ECO:0000313" key="5">
    <source>
        <dbReference type="Proteomes" id="UP000032749"/>
    </source>
</evidence>
<reference evidence="4 5" key="1">
    <citation type="journal article" date="2013" name="Nat. Commun.">
        <title>Genome sequence and functional genomic analysis of the oil-degrading bacterium Oleispira antarctica.</title>
        <authorList>
            <person name="Kube M."/>
            <person name="Chernikova T.N."/>
            <person name="Al-Ramahi Y."/>
            <person name="Beloqui A."/>
            <person name="Lopez-Cortez N."/>
            <person name="Guazzaroni M.E."/>
            <person name="Heipieper H.J."/>
            <person name="Klages S."/>
            <person name="Kotsyurbenko O.R."/>
            <person name="Langer I."/>
            <person name="Nechitaylo T.Y."/>
            <person name="Lunsdorf H."/>
            <person name="Fernandez M."/>
            <person name="Juarez S."/>
            <person name="Ciordia S."/>
            <person name="Singer A."/>
            <person name="Kagan O."/>
            <person name="Egorova O."/>
            <person name="Petit P.A."/>
            <person name="Stogios P."/>
            <person name="Kim Y."/>
            <person name="Tchigvintsev A."/>
            <person name="Flick R."/>
            <person name="Denaro R."/>
            <person name="Genovese M."/>
            <person name="Albar J.P."/>
            <person name="Reva O.N."/>
            <person name="Martinez-Gomariz M."/>
            <person name="Tran H."/>
            <person name="Ferrer M."/>
            <person name="Savchenko A."/>
            <person name="Yakunin A.F."/>
            <person name="Yakimov M.M."/>
            <person name="Golyshina O.V."/>
            <person name="Reinhardt R."/>
            <person name="Golyshin P.N."/>
        </authorList>
    </citation>
    <scope>NUCLEOTIDE SEQUENCE [LARGE SCALE GENOMIC DNA]</scope>
</reference>
<dbReference type="GO" id="GO:0003677">
    <property type="term" value="F:DNA binding"/>
    <property type="evidence" value="ECO:0007669"/>
    <property type="project" value="InterPro"/>
</dbReference>
<dbReference type="EMBL" id="FO203512">
    <property type="protein sequence ID" value="CCK77274.1"/>
    <property type="molecule type" value="Genomic_DNA"/>
</dbReference>
<keyword evidence="5" id="KW-1185">Reference proteome</keyword>
<dbReference type="HOGENOM" id="CLU_499515_0_0_6"/>
<evidence type="ECO:0000313" key="4">
    <source>
        <dbReference type="EMBL" id="CCK77274.1"/>
    </source>
</evidence>
<feature type="compositionally biased region" description="Polar residues" evidence="2">
    <location>
        <begin position="1"/>
        <end position="10"/>
    </location>
</feature>
<proteinExistence type="predicted"/>
<evidence type="ECO:0000256" key="1">
    <source>
        <dbReference type="SAM" id="Coils"/>
    </source>
</evidence>
<dbReference type="SUPFAM" id="SSF47413">
    <property type="entry name" value="lambda repressor-like DNA-binding domains"/>
    <property type="match status" value="1"/>
</dbReference>
<dbReference type="PATRIC" id="fig|698738.3.peg.3220"/>
<dbReference type="Proteomes" id="UP000032749">
    <property type="component" value="Chromosome"/>
</dbReference>
<dbReference type="KEGG" id="oai:OLEAN_C30980"/>
<feature type="region of interest" description="Disordered" evidence="2">
    <location>
        <begin position="1"/>
        <end position="61"/>
    </location>
</feature>
<dbReference type="InterPro" id="IPR010982">
    <property type="entry name" value="Lambda_DNA-bd_dom_sf"/>
</dbReference>
<feature type="compositionally biased region" description="Basic and acidic residues" evidence="2">
    <location>
        <begin position="20"/>
        <end position="57"/>
    </location>
</feature>
<dbReference type="InterPro" id="IPR001387">
    <property type="entry name" value="Cro/C1-type_HTH"/>
</dbReference>
<protein>
    <submittedName>
        <fullName evidence="4">Chromosome binding protein</fullName>
    </submittedName>
</protein>
<evidence type="ECO:0000256" key="2">
    <source>
        <dbReference type="SAM" id="MobiDB-lite"/>
    </source>
</evidence>